<gene>
    <name evidence="10 13" type="primary">rsgA</name>
    <name evidence="13" type="ORF">ACFQO8_08295</name>
</gene>
<feature type="domain" description="EngC GTPase" evidence="11">
    <location>
        <begin position="73"/>
        <end position="222"/>
    </location>
</feature>
<reference evidence="14" key="1">
    <citation type="journal article" date="2019" name="Int. J. Syst. Evol. Microbiol.">
        <title>The Global Catalogue of Microorganisms (GCM) 10K type strain sequencing project: providing services to taxonomists for standard genome sequencing and annotation.</title>
        <authorList>
            <consortium name="The Broad Institute Genomics Platform"/>
            <consortium name="The Broad Institute Genome Sequencing Center for Infectious Disease"/>
            <person name="Wu L."/>
            <person name="Ma J."/>
        </authorList>
    </citation>
    <scope>NUCLEOTIDE SEQUENCE [LARGE SCALE GENOMIC DNA]</scope>
    <source>
        <strain evidence="14">CCUG 55590</strain>
    </source>
</reference>
<keyword evidence="2 10" id="KW-0690">Ribosome biogenesis</keyword>
<feature type="binding site" evidence="10">
    <location>
        <position position="254"/>
    </location>
    <ligand>
        <name>Zn(2+)</name>
        <dbReference type="ChEBI" id="CHEBI:29105"/>
    </ligand>
</feature>
<evidence type="ECO:0000256" key="1">
    <source>
        <dbReference type="ARBA" id="ARBA00022490"/>
    </source>
</evidence>
<dbReference type="InterPro" id="IPR004881">
    <property type="entry name" value="Ribosome_biogen_GTPase_RsgA"/>
</dbReference>
<keyword evidence="3 10" id="KW-0479">Metal-binding</keyword>
<evidence type="ECO:0000256" key="10">
    <source>
        <dbReference type="HAMAP-Rule" id="MF_01820"/>
    </source>
</evidence>
<dbReference type="Pfam" id="PF16745">
    <property type="entry name" value="RsgA_N"/>
    <property type="match status" value="1"/>
</dbReference>
<dbReference type="InterPro" id="IPR031944">
    <property type="entry name" value="RsgA_N"/>
</dbReference>
<dbReference type="Gene3D" id="1.10.40.50">
    <property type="entry name" value="Probable gtpase engc, domain 3"/>
    <property type="match status" value="1"/>
</dbReference>
<evidence type="ECO:0000259" key="11">
    <source>
        <dbReference type="PROSITE" id="PS50936"/>
    </source>
</evidence>
<keyword evidence="1 10" id="KW-0963">Cytoplasm</keyword>
<comment type="function">
    <text evidence="10">One of several proteins that assist in the late maturation steps of the functional core of the 30S ribosomal subunit. Helps release RbfA from mature subunits. May play a role in the assembly of ribosomal proteins into the subunit. Circularly permuted GTPase that catalyzes slow GTP hydrolysis, GTPase activity is stimulated by the 30S ribosomal subunit.</text>
</comment>
<evidence type="ECO:0000256" key="3">
    <source>
        <dbReference type="ARBA" id="ARBA00022723"/>
    </source>
</evidence>
<dbReference type="EMBL" id="JBHTCE010000001">
    <property type="protein sequence ID" value="MFC7390145.1"/>
    <property type="molecule type" value="Genomic_DNA"/>
</dbReference>
<feature type="binding site" evidence="10">
    <location>
        <begin position="113"/>
        <end position="116"/>
    </location>
    <ligand>
        <name>GTP</name>
        <dbReference type="ChEBI" id="CHEBI:37565"/>
    </ligand>
</feature>
<dbReference type="HAMAP" id="MF_01820">
    <property type="entry name" value="GTPase_RsgA"/>
    <property type="match status" value="1"/>
</dbReference>
<keyword evidence="14" id="KW-1185">Reference proteome</keyword>
<dbReference type="PANTHER" id="PTHR32120:SF11">
    <property type="entry name" value="SMALL RIBOSOMAL SUBUNIT BIOGENESIS GTPASE RSGA 1, MITOCHONDRIAL-RELATED"/>
    <property type="match status" value="1"/>
</dbReference>
<dbReference type="Proteomes" id="UP001596439">
    <property type="component" value="Unassembled WGS sequence"/>
</dbReference>
<dbReference type="PANTHER" id="PTHR32120">
    <property type="entry name" value="SMALL RIBOSOMAL SUBUNIT BIOGENESIS GTPASE RSGA"/>
    <property type="match status" value="1"/>
</dbReference>
<keyword evidence="4 10" id="KW-0699">rRNA-binding</keyword>
<keyword evidence="8 10" id="KW-0694">RNA-binding</keyword>
<feature type="binding site" evidence="10">
    <location>
        <position position="249"/>
    </location>
    <ligand>
        <name>Zn(2+)</name>
        <dbReference type="ChEBI" id="CHEBI:29105"/>
    </ligand>
</feature>
<feature type="domain" description="CP-type G" evidence="12">
    <location>
        <begin position="64"/>
        <end position="224"/>
    </location>
</feature>
<dbReference type="PROSITE" id="PS50936">
    <property type="entry name" value="ENGC_GTPASE"/>
    <property type="match status" value="1"/>
</dbReference>
<dbReference type="NCBIfam" id="TIGR00157">
    <property type="entry name" value="ribosome small subunit-dependent GTPase A"/>
    <property type="match status" value="1"/>
</dbReference>
<dbReference type="Gene3D" id="3.40.50.300">
    <property type="entry name" value="P-loop containing nucleotide triphosphate hydrolases"/>
    <property type="match status" value="1"/>
</dbReference>
<accession>A0ABW2PNT1</accession>
<dbReference type="EC" id="3.6.1.-" evidence="10"/>
<dbReference type="Gene3D" id="2.40.50.140">
    <property type="entry name" value="Nucleic acid-binding proteins"/>
    <property type="match status" value="1"/>
</dbReference>
<protein>
    <recommendedName>
        <fullName evidence="10">Small ribosomal subunit biogenesis GTPase RsgA</fullName>
        <ecNumber evidence="10">3.6.1.-</ecNumber>
    </recommendedName>
</protein>
<keyword evidence="9 10" id="KW-0342">GTP-binding</keyword>
<feature type="binding site" evidence="10">
    <location>
        <begin position="167"/>
        <end position="175"/>
    </location>
    <ligand>
        <name>GTP</name>
        <dbReference type="ChEBI" id="CHEBI:37565"/>
    </ligand>
</feature>
<keyword evidence="5 10" id="KW-0547">Nucleotide-binding</keyword>
<comment type="caution">
    <text evidence="13">The sequence shown here is derived from an EMBL/GenBank/DDBJ whole genome shotgun (WGS) entry which is preliminary data.</text>
</comment>
<organism evidence="13 14">
    <name type="scientific">Exiguobacterium aestuarii</name>
    <dbReference type="NCBI Taxonomy" id="273527"/>
    <lineage>
        <taxon>Bacteria</taxon>
        <taxon>Bacillati</taxon>
        <taxon>Bacillota</taxon>
        <taxon>Bacilli</taxon>
        <taxon>Bacillales</taxon>
        <taxon>Bacillales Family XII. Incertae Sedis</taxon>
        <taxon>Exiguobacterium</taxon>
    </lineage>
</organism>
<evidence type="ECO:0000256" key="2">
    <source>
        <dbReference type="ARBA" id="ARBA00022517"/>
    </source>
</evidence>
<name>A0ABW2PNT1_9BACL</name>
<feature type="binding site" evidence="10">
    <location>
        <position position="262"/>
    </location>
    <ligand>
        <name>Zn(2+)</name>
        <dbReference type="ChEBI" id="CHEBI:29105"/>
    </ligand>
</feature>
<dbReference type="InterPro" id="IPR012340">
    <property type="entry name" value="NA-bd_OB-fold"/>
</dbReference>
<evidence type="ECO:0000256" key="7">
    <source>
        <dbReference type="ARBA" id="ARBA00022833"/>
    </source>
</evidence>
<dbReference type="CDD" id="cd04466">
    <property type="entry name" value="S1_YloQ_GTPase"/>
    <property type="match status" value="1"/>
</dbReference>
<evidence type="ECO:0000256" key="8">
    <source>
        <dbReference type="ARBA" id="ARBA00022884"/>
    </source>
</evidence>
<comment type="similarity">
    <text evidence="10">Belongs to the TRAFAC class YlqF/YawG GTPase family. RsgA subfamily.</text>
</comment>
<evidence type="ECO:0000313" key="14">
    <source>
        <dbReference type="Proteomes" id="UP001596439"/>
    </source>
</evidence>
<dbReference type="CDD" id="cd01854">
    <property type="entry name" value="YjeQ_EngC"/>
    <property type="match status" value="1"/>
</dbReference>
<comment type="subunit">
    <text evidence="10">Monomer. Associates with 30S ribosomal subunit, binds 16S rRNA.</text>
</comment>
<evidence type="ECO:0000256" key="5">
    <source>
        <dbReference type="ARBA" id="ARBA00022741"/>
    </source>
</evidence>
<keyword evidence="7 10" id="KW-0862">Zinc</keyword>
<evidence type="ECO:0000313" key="13">
    <source>
        <dbReference type="EMBL" id="MFC7390145.1"/>
    </source>
</evidence>
<comment type="cofactor">
    <cofactor evidence="10">
        <name>Zn(2+)</name>
        <dbReference type="ChEBI" id="CHEBI:29105"/>
    </cofactor>
    <text evidence="10">Binds 1 zinc ion per subunit.</text>
</comment>
<proteinExistence type="inferred from homology"/>
<sequence>MMKGTIIRLQGGFYDVMTEANQEIRCRARGNFRKRNISPVVGDDVVIQDQEDGTGYILEVEERQNHLVRPPIANIDQAFLLFSVKEPAFSYHLLDRFLILIESKQIHPIIVLTKMDLLDESEVEPIQVAIARYRAIGYDVIETSTEHGHGVDEVRSLFKGKTSVFAGQTGVGKSSLLNAVAPELELATGAISKSLGRGKHTTRHVTLIQLADGLVADTPGFSSLEFPQELETDELRWCFPEFVERHDDCKFRGCVHVNEPGCAIKQAVENGEIASTRYENYVTFMEELNDRKRRY</sequence>
<evidence type="ECO:0000256" key="4">
    <source>
        <dbReference type="ARBA" id="ARBA00022730"/>
    </source>
</evidence>
<keyword evidence="6 10" id="KW-0378">Hydrolase</keyword>
<evidence type="ECO:0000256" key="9">
    <source>
        <dbReference type="ARBA" id="ARBA00023134"/>
    </source>
</evidence>
<dbReference type="InterPro" id="IPR027417">
    <property type="entry name" value="P-loop_NTPase"/>
</dbReference>
<dbReference type="SUPFAM" id="SSF50249">
    <property type="entry name" value="Nucleic acid-binding proteins"/>
    <property type="match status" value="1"/>
</dbReference>
<dbReference type="Pfam" id="PF03193">
    <property type="entry name" value="RsgA_GTPase"/>
    <property type="match status" value="1"/>
</dbReference>
<dbReference type="InterPro" id="IPR010914">
    <property type="entry name" value="RsgA_GTPase_dom"/>
</dbReference>
<evidence type="ECO:0000259" key="12">
    <source>
        <dbReference type="PROSITE" id="PS51721"/>
    </source>
</evidence>
<comment type="subcellular location">
    <subcellularLocation>
        <location evidence="10">Cytoplasm</location>
    </subcellularLocation>
</comment>
<dbReference type="PROSITE" id="PS51721">
    <property type="entry name" value="G_CP"/>
    <property type="match status" value="1"/>
</dbReference>
<evidence type="ECO:0000256" key="6">
    <source>
        <dbReference type="ARBA" id="ARBA00022801"/>
    </source>
</evidence>
<dbReference type="SUPFAM" id="SSF52540">
    <property type="entry name" value="P-loop containing nucleoside triphosphate hydrolases"/>
    <property type="match status" value="1"/>
</dbReference>
<dbReference type="RefSeq" id="WP_214789858.1">
    <property type="nucleotide sequence ID" value="NZ_JANIEL010000023.1"/>
</dbReference>
<feature type="binding site" evidence="10">
    <location>
        <position position="256"/>
    </location>
    <ligand>
        <name>Zn(2+)</name>
        <dbReference type="ChEBI" id="CHEBI:29105"/>
    </ligand>
</feature>
<dbReference type="InterPro" id="IPR030378">
    <property type="entry name" value="G_CP_dom"/>
</dbReference>